<keyword evidence="9" id="KW-1185">Reference proteome</keyword>
<dbReference type="InterPro" id="IPR003653">
    <property type="entry name" value="Peptidase_C48_C"/>
</dbReference>
<evidence type="ECO:0000313" key="10">
    <source>
        <dbReference type="WBParaSite" id="TCLT_0000842701-mRNA-1"/>
    </source>
</evidence>
<dbReference type="STRING" id="103827.A0A0N5D5Y2"/>
<dbReference type="Gene3D" id="3.30.310.130">
    <property type="entry name" value="Ubiquitin-related"/>
    <property type="match status" value="1"/>
</dbReference>
<dbReference type="OMA" id="PQQRNYT"/>
<organism evidence="10">
    <name type="scientific">Thelazia callipaeda</name>
    <name type="common">Oriental eyeworm</name>
    <name type="synonym">Parasitic nematode</name>
    <dbReference type="NCBI Taxonomy" id="103827"/>
    <lineage>
        <taxon>Eukaryota</taxon>
        <taxon>Metazoa</taxon>
        <taxon>Ecdysozoa</taxon>
        <taxon>Nematoda</taxon>
        <taxon>Chromadorea</taxon>
        <taxon>Rhabditida</taxon>
        <taxon>Spirurina</taxon>
        <taxon>Spiruromorpha</taxon>
        <taxon>Thelazioidea</taxon>
        <taxon>Thelaziidae</taxon>
        <taxon>Thelazia</taxon>
    </lineage>
</organism>
<name>A0A0N5D5Y2_THECL</name>
<evidence type="ECO:0000259" key="7">
    <source>
        <dbReference type="PROSITE" id="PS50600"/>
    </source>
</evidence>
<comment type="similarity">
    <text evidence="1">Belongs to the peptidase C48 family.</text>
</comment>
<dbReference type="GO" id="GO:0005737">
    <property type="term" value="C:cytoplasm"/>
    <property type="evidence" value="ECO:0007669"/>
    <property type="project" value="TreeGrafter"/>
</dbReference>
<evidence type="ECO:0000256" key="1">
    <source>
        <dbReference type="ARBA" id="ARBA00005234"/>
    </source>
</evidence>
<reference evidence="8 9" key="2">
    <citation type="submission" date="2018-11" db="EMBL/GenBank/DDBJ databases">
        <authorList>
            <consortium name="Pathogen Informatics"/>
        </authorList>
    </citation>
    <scope>NUCLEOTIDE SEQUENCE [LARGE SCALE GENOMIC DNA]</scope>
</reference>
<dbReference type="Gene3D" id="1.10.418.20">
    <property type="match status" value="1"/>
</dbReference>
<dbReference type="OrthoDB" id="442460at2759"/>
<evidence type="ECO:0000313" key="8">
    <source>
        <dbReference type="EMBL" id="VDN05973.1"/>
    </source>
</evidence>
<dbReference type="SUPFAM" id="SSF54001">
    <property type="entry name" value="Cysteine proteinases"/>
    <property type="match status" value="1"/>
</dbReference>
<dbReference type="Pfam" id="PF02902">
    <property type="entry name" value="Peptidase_C48"/>
    <property type="match status" value="1"/>
</dbReference>
<dbReference type="GO" id="GO:0070139">
    <property type="term" value="F:SUMO-specific endopeptidase activity"/>
    <property type="evidence" value="ECO:0007669"/>
    <property type="project" value="TreeGrafter"/>
</dbReference>
<dbReference type="PANTHER" id="PTHR46896">
    <property type="entry name" value="SENTRIN-SPECIFIC PROTEASE"/>
    <property type="match status" value="1"/>
</dbReference>
<keyword evidence="4" id="KW-0833">Ubl conjugation pathway</keyword>
<dbReference type="EMBL" id="UYYF01004629">
    <property type="protein sequence ID" value="VDN05973.1"/>
    <property type="molecule type" value="Genomic_DNA"/>
</dbReference>
<sequence>MIHQDLTSFGFTRPNLELHWLHFINSSYVFFGTLRLQVVKPTIVHINHVAIHVQDMYDEQNLSIQIASKHICKTLFCHSGKVKAIAILVSRYCAGRIRGTFKPPTEEKEAVEDSVPYFDPESPRICERYILVDAAVCNDEDTIMVKEIFGSLGEKRSLLKAQNVAPGVATSSSNGNFLGNMPENDFSILIRDIGLFSSDDEDLPSHTFNHDRNICSRNIHSTSQSPEFLYRAPHLNIGDRQPLSNIHHQEIVDLPDRECCSVQRVVGIADHRFPTNFAQQHAKTMSVVRVVQLPSNSQSSVVSYSNTNGAASHDRVLVRPTTSMQSTCFTNQSKIGDVSFLTQADMQSRNSNQSFILINRVPVANMASPSRCRVLCAEQTVQDCENVIHIIDDDDDDSQAKLAKKPKMDLLLNYPRDHPNAISIHYADVKYLKPNEMLNDTIIEFYLKYILMELVPPERRSSIFIFSPFFYSRLTQISSAISTVARSAAAREKWIAGNYKRVRTWTKNVDIFGVDYIVVPIIEDSHWYLAIITFPRHAIVNSLSEKAASCSKEDNKQAKLQRGSIIVLDSLTGKCDGKRHELSLIFKMTCRRLTVPVLKEYLVCEFNDKRKAKHGETTRFMKEKMEKIVPAPVPQQKNCTDCGLFLLKFAECFLLRPPKFIAQKDSFQRWYPHFTIKGMRENILMKLKLACGEEAWQAFEDFSAAQYPNTYLHAADPREEFSSSPSPSSGHHHIRSLSVGDRETDMHETVERRRSTPPEFLC</sequence>
<dbReference type="PANTHER" id="PTHR46896:SF3">
    <property type="entry name" value="FI06413P-RELATED"/>
    <property type="match status" value="1"/>
</dbReference>
<dbReference type="GO" id="GO:0016926">
    <property type="term" value="P:protein desumoylation"/>
    <property type="evidence" value="ECO:0007669"/>
    <property type="project" value="TreeGrafter"/>
</dbReference>
<evidence type="ECO:0000256" key="5">
    <source>
        <dbReference type="ARBA" id="ARBA00022801"/>
    </source>
</evidence>
<protein>
    <submittedName>
        <fullName evidence="10">ULP_PROTEASE domain-containing protein</fullName>
    </submittedName>
</protein>
<dbReference type="Proteomes" id="UP000276776">
    <property type="component" value="Unassembled WGS sequence"/>
</dbReference>
<dbReference type="InterPro" id="IPR051947">
    <property type="entry name" value="Sentrin-specific_protease"/>
</dbReference>
<feature type="region of interest" description="Disordered" evidence="6">
    <location>
        <begin position="717"/>
        <end position="762"/>
    </location>
</feature>
<evidence type="ECO:0000256" key="2">
    <source>
        <dbReference type="ARBA" id="ARBA00022553"/>
    </source>
</evidence>
<feature type="compositionally biased region" description="Basic and acidic residues" evidence="6">
    <location>
        <begin position="740"/>
        <end position="756"/>
    </location>
</feature>
<dbReference type="WBParaSite" id="TCLT_0000842701-mRNA-1">
    <property type="protein sequence ID" value="TCLT_0000842701-mRNA-1"/>
    <property type="gene ID" value="TCLT_0000842701"/>
</dbReference>
<evidence type="ECO:0000313" key="9">
    <source>
        <dbReference type="Proteomes" id="UP000276776"/>
    </source>
</evidence>
<keyword evidence="2" id="KW-0597">Phosphoprotein</keyword>
<dbReference type="GO" id="GO:0005634">
    <property type="term" value="C:nucleus"/>
    <property type="evidence" value="ECO:0007669"/>
    <property type="project" value="TreeGrafter"/>
</dbReference>
<keyword evidence="3" id="KW-0645">Protease</keyword>
<gene>
    <name evidence="8" type="ORF">TCLT_LOCUS8416</name>
</gene>
<accession>A0A0N5D5Y2</accession>
<dbReference type="PROSITE" id="PS50600">
    <property type="entry name" value="ULP_PROTEASE"/>
    <property type="match status" value="1"/>
</dbReference>
<dbReference type="GO" id="GO:0006508">
    <property type="term" value="P:proteolysis"/>
    <property type="evidence" value="ECO:0007669"/>
    <property type="project" value="UniProtKB-KW"/>
</dbReference>
<evidence type="ECO:0000256" key="4">
    <source>
        <dbReference type="ARBA" id="ARBA00022786"/>
    </source>
</evidence>
<feature type="domain" description="Ubiquitin-like protease family profile" evidence="7">
    <location>
        <begin position="422"/>
        <end position="653"/>
    </location>
</feature>
<proteinExistence type="inferred from homology"/>
<reference evidence="10" key="1">
    <citation type="submission" date="2017-02" db="UniProtKB">
        <authorList>
            <consortium name="WormBaseParasite"/>
        </authorList>
    </citation>
    <scope>IDENTIFICATION</scope>
</reference>
<dbReference type="InterPro" id="IPR038765">
    <property type="entry name" value="Papain-like_cys_pep_sf"/>
</dbReference>
<evidence type="ECO:0000256" key="3">
    <source>
        <dbReference type="ARBA" id="ARBA00022670"/>
    </source>
</evidence>
<dbReference type="AlphaFoldDB" id="A0A0N5D5Y2"/>
<keyword evidence="5" id="KW-0378">Hydrolase</keyword>
<evidence type="ECO:0000256" key="6">
    <source>
        <dbReference type="SAM" id="MobiDB-lite"/>
    </source>
</evidence>